<evidence type="ECO:0000313" key="3">
    <source>
        <dbReference type="EMBL" id="MBD2868623.1"/>
    </source>
</evidence>
<gene>
    <name evidence="3" type="ORF">IDH41_08535</name>
</gene>
<accession>A0A927H5K1</accession>
<dbReference type="GO" id="GO:0016020">
    <property type="term" value="C:membrane"/>
    <property type="evidence" value="ECO:0007669"/>
    <property type="project" value="TreeGrafter"/>
</dbReference>
<dbReference type="EMBL" id="JACXIY010000010">
    <property type="protein sequence ID" value="MBD2868623.1"/>
    <property type="molecule type" value="Genomic_DNA"/>
</dbReference>
<sequence length="291" mass="32429">MPYATINGTELYYESSGSGTPIVFIHPPLLTSANFKYQQAQLSSGCRVVTFDIRGHGRSRPSEAPVTYELIVKDLKQLLNHLGIEKAFVAGYSTGGSIALEALLTYPALFAGGILISAMSEASDFVLRNRIRIAIGLSGWKPAIGLLRLGITWGNADSRATFRNLLNDSKSGNKRNIRQYYKYSLQYRCTERLPEIAAPVLLLYGDKDWGFKRYKKILRQGLPNSKLVIFRTVKHQLPTKAADGLNEAISRFVAEVAKENRKAADEAAGIMEVIQEAYVVDPEFHEERPHH</sequence>
<dbReference type="GO" id="GO:0016787">
    <property type="term" value="F:hydrolase activity"/>
    <property type="evidence" value="ECO:0007669"/>
    <property type="project" value="UniProtKB-KW"/>
</dbReference>
<protein>
    <submittedName>
        <fullName evidence="3">Alpha/beta hydrolase</fullName>
    </submittedName>
</protein>
<comment type="caution">
    <text evidence="3">The sequence shown here is derived from an EMBL/GenBank/DDBJ whole genome shotgun (WGS) entry which is preliminary data.</text>
</comment>
<evidence type="ECO:0000259" key="2">
    <source>
        <dbReference type="Pfam" id="PF00561"/>
    </source>
</evidence>
<evidence type="ECO:0000313" key="4">
    <source>
        <dbReference type="Proteomes" id="UP000632125"/>
    </source>
</evidence>
<reference evidence="3" key="1">
    <citation type="submission" date="2020-09" db="EMBL/GenBank/DDBJ databases">
        <title>A novel bacterium of genus Paenibacillus, isolated from South China Sea.</title>
        <authorList>
            <person name="Huang H."/>
            <person name="Mo K."/>
            <person name="Hu Y."/>
        </authorList>
    </citation>
    <scope>NUCLEOTIDE SEQUENCE</scope>
    <source>
        <strain evidence="3">IB182493</strain>
    </source>
</reference>
<keyword evidence="4" id="KW-1185">Reference proteome</keyword>
<feature type="domain" description="AB hydrolase-1" evidence="2">
    <location>
        <begin position="21"/>
        <end position="235"/>
    </location>
</feature>
<evidence type="ECO:0000256" key="1">
    <source>
        <dbReference type="ARBA" id="ARBA00022801"/>
    </source>
</evidence>
<dbReference type="InterPro" id="IPR029058">
    <property type="entry name" value="AB_hydrolase_fold"/>
</dbReference>
<dbReference type="InterPro" id="IPR050266">
    <property type="entry name" value="AB_hydrolase_sf"/>
</dbReference>
<dbReference type="AlphaFoldDB" id="A0A927H5K1"/>
<keyword evidence="1 3" id="KW-0378">Hydrolase</keyword>
<name>A0A927H5K1_9BACL</name>
<dbReference type="PANTHER" id="PTHR43798:SF31">
    <property type="entry name" value="AB HYDROLASE SUPERFAMILY PROTEIN YCLE"/>
    <property type="match status" value="1"/>
</dbReference>
<dbReference type="Pfam" id="PF00561">
    <property type="entry name" value="Abhydrolase_1"/>
    <property type="match status" value="1"/>
</dbReference>
<proteinExistence type="predicted"/>
<dbReference type="PANTHER" id="PTHR43798">
    <property type="entry name" value="MONOACYLGLYCEROL LIPASE"/>
    <property type="match status" value="1"/>
</dbReference>
<dbReference type="Proteomes" id="UP000632125">
    <property type="component" value="Unassembled WGS sequence"/>
</dbReference>
<organism evidence="3 4">
    <name type="scientific">Paenibacillus arenilitoris</name>
    <dbReference type="NCBI Taxonomy" id="2772299"/>
    <lineage>
        <taxon>Bacteria</taxon>
        <taxon>Bacillati</taxon>
        <taxon>Bacillota</taxon>
        <taxon>Bacilli</taxon>
        <taxon>Bacillales</taxon>
        <taxon>Paenibacillaceae</taxon>
        <taxon>Paenibacillus</taxon>
    </lineage>
</organism>
<dbReference type="RefSeq" id="WP_190860033.1">
    <property type="nucleotide sequence ID" value="NZ_JACXIY010000010.1"/>
</dbReference>
<dbReference type="SUPFAM" id="SSF53474">
    <property type="entry name" value="alpha/beta-Hydrolases"/>
    <property type="match status" value="1"/>
</dbReference>
<dbReference type="InterPro" id="IPR000073">
    <property type="entry name" value="AB_hydrolase_1"/>
</dbReference>
<dbReference type="Gene3D" id="3.40.50.1820">
    <property type="entry name" value="alpha/beta hydrolase"/>
    <property type="match status" value="1"/>
</dbReference>